<dbReference type="InterPro" id="IPR036903">
    <property type="entry name" value="Nup98_auto-Pept-S59_dom_sf"/>
</dbReference>
<dbReference type="GO" id="GO:0034398">
    <property type="term" value="P:telomere tethering at nuclear periphery"/>
    <property type="evidence" value="ECO:0007669"/>
    <property type="project" value="TreeGrafter"/>
</dbReference>
<dbReference type="PANTHER" id="PTHR23198">
    <property type="entry name" value="NUCLEOPORIN"/>
    <property type="match status" value="1"/>
</dbReference>
<feature type="compositionally biased region" description="Polar residues" evidence="11">
    <location>
        <begin position="21"/>
        <end position="31"/>
    </location>
</feature>
<dbReference type="Pfam" id="PF04096">
    <property type="entry name" value="Nucleoporin2"/>
    <property type="match status" value="1"/>
</dbReference>
<dbReference type="Gene3D" id="3.30.1610.10">
    <property type="entry name" value="Peptidase S59, nucleoporin"/>
    <property type="match status" value="1"/>
</dbReference>
<feature type="compositionally biased region" description="Polar residues" evidence="11">
    <location>
        <begin position="782"/>
        <end position="800"/>
    </location>
</feature>
<dbReference type="FunFam" id="1.10.10.2360:FF:000001">
    <property type="entry name" value="Nuclear pore complex protein Nup98-Nup96"/>
    <property type="match status" value="1"/>
</dbReference>
<evidence type="ECO:0000256" key="4">
    <source>
        <dbReference type="ARBA" id="ARBA00022816"/>
    </source>
</evidence>
<comment type="subcellular location">
    <subcellularLocation>
        <location evidence="1">Nucleus</location>
        <location evidence="1">Nuclear pore complex</location>
    </subcellularLocation>
</comment>
<feature type="region of interest" description="Disordered" evidence="11">
    <location>
        <begin position="761"/>
        <end position="829"/>
    </location>
</feature>
<evidence type="ECO:0000313" key="14">
    <source>
        <dbReference type="RefSeq" id="XP_015940384.1"/>
    </source>
</evidence>
<dbReference type="GO" id="GO:0017056">
    <property type="term" value="F:structural constituent of nuclear pore"/>
    <property type="evidence" value="ECO:0007669"/>
    <property type="project" value="InterPro"/>
</dbReference>
<feature type="compositionally biased region" description="Polar residues" evidence="11">
    <location>
        <begin position="348"/>
        <end position="366"/>
    </location>
</feature>
<dbReference type="Proteomes" id="UP000515211">
    <property type="component" value="Chromosome 9"/>
</dbReference>
<feature type="compositionally biased region" description="Gly residues" evidence="11">
    <location>
        <begin position="331"/>
        <end position="343"/>
    </location>
</feature>
<dbReference type="Gene3D" id="1.10.10.2360">
    <property type="match status" value="1"/>
</dbReference>
<evidence type="ECO:0000256" key="11">
    <source>
        <dbReference type="SAM" id="MobiDB-lite"/>
    </source>
</evidence>
<dbReference type="GO" id="GO:0008139">
    <property type="term" value="F:nuclear localization sequence binding"/>
    <property type="evidence" value="ECO:0007669"/>
    <property type="project" value="TreeGrafter"/>
</dbReference>
<dbReference type="InterPro" id="IPR037665">
    <property type="entry name" value="Nucleoporin_S59-like"/>
</dbReference>
<evidence type="ECO:0000256" key="10">
    <source>
        <dbReference type="ARBA" id="ARBA00082956"/>
    </source>
</evidence>
<keyword evidence="8" id="KW-0539">Nucleus</keyword>
<dbReference type="PANTHER" id="PTHR23198:SF6">
    <property type="entry name" value="NUCLEAR PORE COMPLEX PROTEIN NUP98-NUP96"/>
    <property type="match status" value="1"/>
</dbReference>
<dbReference type="SUPFAM" id="SSF82215">
    <property type="entry name" value="C-terminal autoproteolytic domain of nucleoporin nup98"/>
    <property type="match status" value="1"/>
</dbReference>
<keyword evidence="13" id="KW-1185">Reference proteome</keyword>
<organism evidence="13 14">
    <name type="scientific">Arachis duranensis</name>
    <name type="common">Wild peanut</name>
    <dbReference type="NCBI Taxonomy" id="130453"/>
    <lineage>
        <taxon>Eukaryota</taxon>
        <taxon>Viridiplantae</taxon>
        <taxon>Streptophyta</taxon>
        <taxon>Embryophyta</taxon>
        <taxon>Tracheophyta</taxon>
        <taxon>Spermatophyta</taxon>
        <taxon>Magnoliopsida</taxon>
        <taxon>eudicotyledons</taxon>
        <taxon>Gunneridae</taxon>
        <taxon>Pentapetalae</taxon>
        <taxon>rosids</taxon>
        <taxon>fabids</taxon>
        <taxon>Fabales</taxon>
        <taxon>Fabaceae</taxon>
        <taxon>Papilionoideae</taxon>
        <taxon>50 kb inversion clade</taxon>
        <taxon>dalbergioids sensu lato</taxon>
        <taxon>Dalbergieae</taxon>
        <taxon>Pterocarpus clade</taxon>
        <taxon>Arachis</taxon>
    </lineage>
</organism>
<feature type="compositionally biased region" description="Polar residues" evidence="11">
    <location>
        <begin position="399"/>
        <end position="414"/>
    </location>
</feature>
<dbReference type="GO" id="GO:0044614">
    <property type="term" value="C:nuclear pore cytoplasmic filaments"/>
    <property type="evidence" value="ECO:0007669"/>
    <property type="project" value="TreeGrafter"/>
</dbReference>
<feature type="region of interest" description="Disordered" evidence="11">
    <location>
        <begin position="302"/>
        <end position="366"/>
    </location>
</feature>
<evidence type="ECO:0000313" key="13">
    <source>
        <dbReference type="Proteomes" id="UP000515211"/>
    </source>
</evidence>
<dbReference type="OrthoDB" id="3797628at2759"/>
<dbReference type="GO" id="GO:0006606">
    <property type="term" value="P:protein import into nucleus"/>
    <property type="evidence" value="ECO:0007669"/>
    <property type="project" value="TreeGrafter"/>
</dbReference>
<keyword evidence="6" id="KW-0811">Translocation</keyword>
<dbReference type="KEGG" id="adu:107465913"/>
<dbReference type="InterPro" id="IPR007230">
    <property type="entry name" value="Nup98_auto-Pept-S59_dom"/>
</dbReference>
<feature type="region of interest" description="Disordered" evidence="11">
    <location>
        <begin position="713"/>
        <end position="739"/>
    </location>
</feature>
<feature type="compositionally biased region" description="Low complexity" evidence="11">
    <location>
        <begin position="302"/>
        <end position="318"/>
    </location>
</feature>
<dbReference type="GO" id="GO:0048573">
    <property type="term" value="P:photoperiodism, flowering"/>
    <property type="evidence" value="ECO:0007669"/>
    <property type="project" value="UniProtKB-ARBA"/>
</dbReference>
<dbReference type="GO" id="GO:0000973">
    <property type="term" value="P:post-transcriptional tethering of RNA polymerase II gene DNA at nuclear periphery"/>
    <property type="evidence" value="ECO:0007669"/>
    <property type="project" value="TreeGrafter"/>
</dbReference>
<protein>
    <recommendedName>
        <fullName evidence="10">Nucleoporin autopeptidase</fullName>
    </recommendedName>
</protein>
<evidence type="ECO:0000256" key="5">
    <source>
        <dbReference type="ARBA" id="ARBA00022927"/>
    </source>
</evidence>
<evidence type="ECO:0000256" key="8">
    <source>
        <dbReference type="ARBA" id="ARBA00023242"/>
    </source>
</evidence>
<feature type="region of interest" description="Disordered" evidence="11">
    <location>
        <begin position="1"/>
        <end position="50"/>
    </location>
</feature>
<dbReference type="GO" id="GO:0051028">
    <property type="term" value="P:mRNA transport"/>
    <property type="evidence" value="ECO:0007669"/>
    <property type="project" value="UniProtKB-KW"/>
</dbReference>
<feature type="region of interest" description="Disordered" evidence="11">
    <location>
        <begin position="390"/>
        <end position="414"/>
    </location>
</feature>
<keyword evidence="5" id="KW-0653">Protein transport</keyword>
<proteinExistence type="inferred from homology"/>
<dbReference type="FunFam" id="3.30.1610.10:FF:000002">
    <property type="entry name" value="nuclear pore complex protein NUP98A"/>
    <property type="match status" value="1"/>
</dbReference>
<comment type="similarity">
    <text evidence="2">Belongs to the nucleoporin GLFG family.</text>
</comment>
<feature type="compositionally biased region" description="Low complexity" evidence="11">
    <location>
        <begin position="7"/>
        <end position="20"/>
    </location>
</feature>
<feature type="domain" description="Peptidase S59" evidence="12">
    <location>
        <begin position="863"/>
        <end position="1005"/>
    </location>
</feature>
<reference evidence="13" key="1">
    <citation type="journal article" date="2016" name="Nat. Genet.">
        <title>The genome sequences of Arachis duranensis and Arachis ipaensis, the diploid ancestors of cultivated peanut.</title>
        <authorList>
            <person name="Bertioli D.J."/>
            <person name="Cannon S.B."/>
            <person name="Froenicke L."/>
            <person name="Huang G."/>
            <person name="Farmer A.D."/>
            <person name="Cannon E.K."/>
            <person name="Liu X."/>
            <person name="Gao D."/>
            <person name="Clevenger J."/>
            <person name="Dash S."/>
            <person name="Ren L."/>
            <person name="Moretzsohn M.C."/>
            <person name="Shirasawa K."/>
            <person name="Huang W."/>
            <person name="Vidigal B."/>
            <person name="Abernathy B."/>
            <person name="Chu Y."/>
            <person name="Niederhuth C.E."/>
            <person name="Umale P."/>
            <person name="Araujo A.C."/>
            <person name="Kozik A."/>
            <person name="Kim K.D."/>
            <person name="Burow M.D."/>
            <person name="Varshney R.K."/>
            <person name="Wang X."/>
            <person name="Zhang X."/>
            <person name="Barkley N."/>
            <person name="Guimaraes P.M."/>
            <person name="Isobe S."/>
            <person name="Guo B."/>
            <person name="Liao B."/>
            <person name="Stalker H.T."/>
            <person name="Schmitz R.J."/>
            <person name="Scheffler B.E."/>
            <person name="Leal-Bertioli S.C."/>
            <person name="Xun X."/>
            <person name="Jackson S.A."/>
            <person name="Michelmore R."/>
            <person name="Ozias-Akins P."/>
        </authorList>
    </citation>
    <scope>NUCLEOTIDE SEQUENCE [LARGE SCALE GENOMIC DNA]</scope>
    <source>
        <strain evidence="13">cv. V14167</strain>
    </source>
</reference>
<dbReference type="GO" id="GO:0003723">
    <property type="term" value="F:RNA binding"/>
    <property type="evidence" value="ECO:0007669"/>
    <property type="project" value="TreeGrafter"/>
</dbReference>
<dbReference type="GO" id="GO:0006405">
    <property type="term" value="P:RNA export from nucleus"/>
    <property type="evidence" value="ECO:0007669"/>
    <property type="project" value="TreeGrafter"/>
</dbReference>
<evidence type="ECO:0000256" key="3">
    <source>
        <dbReference type="ARBA" id="ARBA00022448"/>
    </source>
</evidence>
<evidence type="ECO:0000256" key="2">
    <source>
        <dbReference type="ARBA" id="ARBA00008926"/>
    </source>
</evidence>
<feature type="compositionally biased region" description="Polar residues" evidence="11">
    <location>
        <begin position="123"/>
        <end position="145"/>
    </location>
</feature>
<keyword evidence="4" id="KW-0509">mRNA transport</keyword>
<dbReference type="PROSITE" id="PS51434">
    <property type="entry name" value="NUP_C"/>
    <property type="match status" value="1"/>
</dbReference>
<evidence type="ECO:0000256" key="1">
    <source>
        <dbReference type="ARBA" id="ARBA00004567"/>
    </source>
</evidence>
<sequence>MFGSTNPFGQSSSSPFGSQSVFGQNTSSSNPFAPKPFGSTNPFGSQTGSSIFGGTSTGVFGAAQPSSPFSSTTTFGASSSPAFGSSAPAFGASSSTPAFGGSSSSFGGSSVFGQKPVFGGFGSTPTQTSPFGSATQPSQPAFGSSIFGSSTPFGASSQPAFGSTGTPAFGATSTPAFGASSTPAFGATSTPAFGAASTPAFGATSTPAFGSTSSPSFGNTGSAFGGSNTSVFGGGGAFGASTSPFGASSAPAFGTSSTPFGASSTPAFGASSTPAFGASSTPAFSFGSTPAFGQSSSAFGGSTPFGSTSSPFGGQSSAFGSQTPSPAFGNAGIGQPGFGGQRGGSRVANYTPTTEADSGTSGQTAKLESISAMPIYKEKSHEELRWEDYQLGDKGGPHSSAQTTSSPFGASTTQTNTFAPIQGFGQTSANPFSGTTTSSNPFAQKTSTFSGFGTTSSAPAFSSSAFGSSTTGVSQPSIFGSSPSPFGANSSPSFGTSSTSLFNTVSSQTSSSPFGSSIFGNTQPSQLFSSIAPQPSSGFGQTSSPFGQTSSFGQTSLFNSPSSGLVGSIFSSSSSLTSNSLTGFGQTAPSISTPFQQPQTAQSGGSFAFGNFGQTQPIGASSFGGTPGIFGQSNFGLSSSTPSSVVAQPAPMTNPFGTLPALPQMSIGRGGTTSIQYGISSMPAQDKPAPVRISSLLTSRHLSQRRVRVPLRKFPSKTDGPKVPFFSDDEDTPTTPKADALFIPRENPRALIICPMEQWPGRASSEKASPFKDRNTPVKENGSASTQPVNGTSSASNKTAVENGVVKEHVQPPTKQVSNGSVEDHSSQKADVYKTLSGHRAGEAAVVYEHGADVEALMPKLRRSDYYTQPRIHELAAKERAEPGFCSHVKDFVVGRQGYGSIRFLGETDVRGLDLESLVQFNNREVIVYMDDAKKPPVGQGLNKPAEVTLLSIKCFDKKTGQQYTEGPKIEKYTEMLKRKAEDQGAEFISYDPIKGEWKIRVNHFSVYKLLDEEDCEVDE</sequence>
<reference evidence="14" key="2">
    <citation type="submission" date="2025-08" db="UniProtKB">
        <authorList>
            <consortium name="RefSeq"/>
        </authorList>
    </citation>
    <scope>IDENTIFICATION</scope>
    <source>
        <tissue evidence="14">Whole plant</tissue>
    </source>
</reference>
<evidence type="ECO:0000256" key="7">
    <source>
        <dbReference type="ARBA" id="ARBA00023132"/>
    </source>
</evidence>
<evidence type="ECO:0000256" key="6">
    <source>
        <dbReference type="ARBA" id="ARBA00023010"/>
    </source>
</evidence>
<dbReference type="GeneID" id="107465913"/>
<gene>
    <name evidence="14" type="primary">LOC107465913</name>
</gene>
<evidence type="ECO:0000256" key="9">
    <source>
        <dbReference type="ARBA" id="ARBA00065263"/>
    </source>
</evidence>
<name>A0A6P4C5U1_ARADU</name>
<dbReference type="AlphaFoldDB" id="A0A6P4C5U1"/>
<keyword evidence="7" id="KW-0906">Nuclear pore complex</keyword>
<accession>A0A6P4C5U1</accession>
<feature type="region of interest" description="Disordered" evidence="11">
    <location>
        <begin position="118"/>
        <end position="145"/>
    </location>
</feature>
<evidence type="ECO:0000259" key="12">
    <source>
        <dbReference type="PROSITE" id="PS51434"/>
    </source>
</evidence>
<comment type="subunit">
    <text evidence="9">Part of the nuclear pore complex (NPC). The NPC has an eight-fold symmetrical structure comprising a central transport channel and two rings, the cytoplasmic and nuclear rings, to which eight filaments are attached. The cytoplasmic filaments have loose ends, while the nuclear filaments are joined in a distal ring, forming a nuclear basket. NPCs are highly dynamic in configuration and composition, and can be devided in 3 subcomplexes, the NUP62 subcomplex, the NUP107-160 subcomplex and the NUP93 subcomplex, containing approximately 30 different nucleoporin proteins.</text>
</comment>
<dbReference type="RefSeq" id="XP_015940384.1">
    <property type="nucleotide sequence ID" value="XM_016084898.3"/>
</dbReference>
<keyword evidence="3" id="KW-0813">Transport</keyword>